<dbReference type="STRING" id="329726.AM1_0751"/>
<dbReference type="eggNOG" id="COG5096">
    <property type="taxonomic scope" value="Bacteria"/>
</dbReference>
<name>B0CFA8_ACAM1</name>
<dbReference type="EMBL" id="CP000828">
    <property type="protein sequence ID" value="ABW25795.1"/>
    <property type="molecule type" value="Genomic_DNA"/>
</dbReference>
<proteinExistence type="predicted"/>
<organism evidence="1 2">
    <name type="scientific">Acaryochloris marina (strain MBIC 11017)</name>
    <dbReference type="NCBI Taxonomy" id="329726"/>
    <lineage>
        <taxon>Bacteria</taxon>
        <taxon>Bacillati</taxon>
        <taxon>Cyanobacteriota</taxon>
        <taxon>Cyanophyceae</taxon>
        <taxon>Acaryochloridales</taxon>
        <taxon>Acaryochloridaceae</taxon>
        <taxon>Acaryochloris</taxon>
    </lineage>
</organism>
<protein>
    <submittedName>
        <fullName evidence="1">Uncharacterized protein</fullName>
    </submittedName>
</protein>
<dbReference type="KEGG" id="amr:AM1_0751"/>
<sequence length="799" mass="90499">MQAFEASQTSSDLSQPFTLHAEEEQRFLWLGILAKNATFTAKTAAILWFCSVKEAEVLLQRWVDQQILIEQQWSQSSLSPFQHIYQLPVSLQQVAYTGLLQQQLEAREAHGALVERYQALTHKRLWHTLEDDGYIHAHLTWHLQAADRCDEIHILLQEEAESGANGWYEACDRNGYTAFYCRDVDLAWQLAEEQYEQSPTQSIQLQCRYAMMTVAHHRVVRRLPAPLIGAFVHQQVWTPTQSITFFELIQDSQHEFEVLQSLIPALPTTYHPYILSVIQRQSHAAHQAQLLCLLAPLLEARLFPELLKIIRSLPADFYKAIVLREISAQIPTSLLDQTIAITQTLSPSDEMVAACGIVTRWPQTTSIYLNQLINRQTGEIEESVCSEFLVAIAPTISNAQKAQVLKVINSIDQPATRARLLIHLLPHHPGLLSVTFRTVCSIKDERSCAFALSKIVPYLSEVEIQLALNILEKFEDPLAYSTVLPPICEHQFAANITTKLLKIINTLPDELDRGQALGTLYPHFSPSVQSEVQGQISAFTNPTAKVLSICQLASTETSNLPTALHWLSQCQDSQIQFRAYWTLSQQRPKLLPAALTAACQITDIDAQILAFQQLAPLLTHEQIQHVLAIAQKVTSKDKQQRILEIVIPYCSPGLLLNIQALRSPHPKNQVYTSVLSTLKAQLTSSALKLSPWEARKRTLDSLNAMLPNDLLAQTLAATFEFTDKVDRAKSLSRLLPQIHPSQIDYSQWCKILHQLTALDYDTFLLNIPKLSPLMEYLARPEILHCTVQNMELIHRQWKH</sequence>
<reference evidence="1 2" key="1">
    <citation type="journal article" date="2008" name="Proc. Natl. Acad. Sci. U.S.A.">
        <title>Niche adaptation and genome expansion in the chlorophyll d-producing cyanobacterium Acaryochloris marina.</title>
        <authorList>
            <person name="Swingley W.D."/>
            <person name="Chen M."/>
            <person name="Cheung P.C."/>
            <person name="Conrad A.L."/>
            <person name="Dejesa L.C."/>
            <person name="Hao J."/>
            <person name="Honchak B.M."/>
            <person name="Karbach L.E."/>
            <person name="Kurdoglu A."/>
            <person name="Lahiri S."/>
            <person name="Mastrian S.D."/>
            <person name="Miyashita H."/>
            <person name="Page L."/>
            <person name="Ramakrishna P."/>
            <person name="Satoh S."/>
            <person name="Sattley W.M."/>
            <person name="Shimada Y."/>
            <person name="Taylor H.L."/>
            <person name="Tomo T."/>
            <person name="Tsuchiya T."/>
            <person name="Wang Z.T."/>
            <person name="Raymond J."/>
            <person name="Mimuro M."/>
            <person name="Blankenship R.E."/>
            <person name="Touchman J.W."/>
        </authorList>
    </citation>
    <scope>NUCLEOTIDE SEQUENCE [LARGE SCALE GENOMIC DNA]</scope>
    <source>
        <strain evidence="2">MBIC 11017</strain>
    </source>
</reference>
<dbReference type="AlphaFoldDB" id="B0CFA8"/>
<accession>B0CFA8</accession>
<dbReference type="Proteomes" id="UP000000268">
    <property type="component" value="Chromosome"/>
</dbReference>
<evidence type="ECO:0000313" key="1">
    <source>
        <dbReference type="EMBL" id="ABW25795.1"/>
    </source>
</evidence>
<evidence type="ECO:0000313" key="2">
    <source>
        <dbReference type="Proteomes" id="UP000000268"/>
    </source>
</evidence>
<dbReference type="HOGENOM" id="CLU_002777_0_0_3"/>
<gene>
    <name evidence="1" type="ordered locus">AM1_0751</name>
</gene>
<keyword evidence="2" id="KW-1185">Reference proteome</keyword>